<sequence length="471" mass="54808">MFNLDDLPDFILVEILCRLPREYAVQCTCVSKRWYSLVYNPYFVGRFLRQQNDNQKPIPRPRLIFTNPEHRREFFTNPKCTSKFFSMSKQTPAPEKLKFSLRCLPCFQGPVKTEEGEPMVVGTYNDLVLCCATMRFQRDYYLCNAYTKQWETLPSPPQCHEEVGVGFICDPYYKECKEDTDQRKEESSTRKASFQLNTEYRYRVVRIIPESPGGSFQFKAEIFSSETGKWTETIVLCPRSFYLAVRNEGVAYNGMLYWMSSSAGSLIGLDPYSNKNVDKKYNCRFIDNPEDDQIPVTATFDLLSVCRVRGGGERLRMCQFSGNNDDGVMDRLSVWELKDDQVNNDSNWLLVSRISLNRMFSQNPVIMKWRDQGYWHDEIMLLAFDPNDDDILYVDFIGHVVMFNINGGGRITCYLSTPRSYGTIQNHHRRAVFPFVIPWWPTPVTTRQKQSLNSNHVAKEACLLGGKYQYC</sequence>
<dbReference type="InterPro" id="IPR055290">
    <property type="entry name" value="At3g26010-like"/>
</dbReference>
<accession>A0A314ZPS7</accession>
<dbReference type="Pfam" id="PF00646">
    <property type="entry name" value="F-box"/>
    <property type="match status" value="1"/>
</dbReference>
<dbReference type="InterPro" id="IPR001810">
    <property type="entry name" value="F-box_dom"/>
</dbReference>
<dbReference type="SMART" id="SM00256">
    <property type="entry name" value="FBOX"/>
    <property type="match status" value="1"/>
</dbReference>
<proteinExistence type="predicted"/>
<dbReference type="InterPro" id="IPR036047">
    <property type="entry name" value="F-box-like_dom_sf"/>
</dbReference>
<dbReference type="CDD" id="cd22157">
    <property type="entry name" value="F-box_AtFBW1-like"/>
    <property type="match status" value="1"/>
</dbReference>
<dbReference type="AlphaFoldDB" id="A0A314ZPS7"/>
<organism evidence="2 3">
    <name type="scientific">Prunus yedoensis var. nudiflora</name>
    <dbReference type="NCBI Taxonomy" id="2094558"/>
    <lineage>
        <taxon>Eukaryota</taxon>
        <taxon>Viridiplantae</taxon>
        <taxon>Streptophyta</taxon>
        <taxon>Embryophyta</taxon>
        <taxon>Tracheophyta</taxon>
        <taxon>Spermatophyta</taxon>
        <taxon>Magnoliopsida</taxon>
        <taxon>eudicotyledons</taxon>
        <taxon>Gunneridae</taxon>
        <taxon>Pentapetalae</taxon>
        <taxon>rosids</taxon>
        <taxon>fabids</taxon>
        <taxon>Rosales</taxon>
        <taxon>Rosaceae</taxon>
        <taxon>Amygdaloideae</taxon>
        <taxon>Amygdaleae</taxon>
        <taxon>Prunus</taxon>
    </lineage>
</organism>
<reference evidence="2 3" key="1">
    <citation type="submission" date="2018-02" db="EMBL/GenBank/DDBJ databases">
        <title>Draft genome of wild Prunus yedoensis var. nudiflora.</title>
        <authorList>
            <person name="Baek S."/>
            <person name="Kim J.-H."/>
            <person name="Choi K."/>
            <person name="Kim G.-B."/>
            <person name="Cho A."/>
            <person name="Jang H."/>
            <person name="Shin C.-H."/>
            <person name="Yu H.-J."/>
            <person name="Mun J.-H."/>
        </authorList>
    </citation>
    <scope>NUCLEOTIDE SEQUENCE [LARGE SCALE GENOMIC DNA]</scope>
    <source>
        <strain evidence="3">cv. Jeju island</strain>
        <tissue evidence="2">Leaf</tissue>
    </source>
</reference>
<protein>
    <recommendedName>
        <fullName evidence="1">F-box domain-containing protein</fullName>
    </recommendedName>
</protein>
<dbReference type="OrthoDB" id="1160067at2759"/>
<evidence type="ECO:0000259" key="1">
    <source>
        <dbReference type="PROSITE" id="PS50181"/>
    </source>
</evidence>
<evidence type="ECO:0000313" key="3">
    <source>
        <dbReference type="Proteomes" id="UP000250321"/>
    </source>
</evidence>
<feature type="domain" description="F-box" evidence="1">
    <location>
        <begin position="1"/>
        <end position="51"/>
    </location>
</feature>
<dbReference type="PANTHER" id="PTHR35546:SF130">
    <property type="entry name" value="EXPRESSED PROTEIN"/>
    <property type="match status" value="1"/>
</dbReference>
<name>A0A314ZPS7_PRUYE</name>
<comment type="caution">
    <text evidence="2">The sequence shown here is derived from an EMBL/GenBank/DDBJ whole genome shotgun (WGS) entry which is preliminary data.</text>
</comment>
<dbReference type="Pfam" id="PF24750">
    <property type="entry name" value="b-prop_At3g26010-like"/>
    <property type="match status" value="1"/>
</dbReference>
<dbReference type="SUPFAM" id="SSF81383">
    <property type="entry name" value="F-box domain"/>
    <property type="match status" value="1"/>
</dbReference>
<dbReference type="Proteomes" id="UP000250321">
    <property type="component" value="Unassembled WGS sequence"/>
</dbReference>
<keyword evidence="3" id="KW-1185">Reference proteome</keyword>
<dbReference type="Gene3D" id="1.20.1280.50">
    <property type="match status" value="1"/>
</dbReference>
<dbReference type="STRING" id="2094558.A0A314ZPS7"/>
<dbReference type="PANTHER" id="PTHR35546">
    <property type="entry name" value="F-BOX PROTEIN INTERACTION DOMAIN PROTEIN-RELATED"/>
    <property type="match status" value="1"/>
</dbReference>
<dbReference type="InterPro" id="IPR056592">
    <property type="entry name" value="Beta-prop_At3g26010-like"/>
</dbReference>
<gene>
    <name evidence="2" type="ORF">Pyn_04172</name>
</gene>
<dbReference type="EMBL" id="PJQY01000029">
    <property type="protein sequence ID" value="PQQ20660.1"/>
    <property type="molecule type" value="Genomic_DNA"/>
</dbReference>
<dbReference type="PROSITE" id="PS50181">
    <property type="entry name" value="FBOX"/>
    <property type="match status" value="1"/>
</dbReference>
<evidence type="ECO:0000313" key="2">
    <source>
        <dbReference type="EMBL" id="PQQ20660.1"/>
    </source>
</evidence>